<evidence type="ECO:0000256" key="18">
    <source>
        <dbReference type="ARBA" id="ARBA00029893"/>
    </source>
</evidence>
<evidence type="ECO:0000313" key="19">
    <source>
        <dbReference type="EMBL" id="GAX80838.1"/>
    </source>
</evidence>
<evidence type="ECO:0000256" key="5">
    <source>
        <dbReference type="ARBA" id="ARBA00005458"/>
    </source>
</evidence>
<dbReference type="InterPro" id="IPR015222">
    <property type="entry name" value="Tam41"/>
</dbReference>
<dbReference type="GO" id="GO:0032049">
    <property type="term" value="P:cardiolipin biosynthetic process"/>
    <property type="evidence" value="ECO:0007669"/>
    <property type="project" value="InterPro"/>
</dbReference>
<comment type="cofactor">
    <cofactor evidence="1">
        <name>Mg(2+)</name>
        <dbReference type="ChEBI" id="CHEBI:18420"/>
    </cofactor>
</comment>
<evidence type="ECO:0000256" key="4">
    <source>
        <dbReference type="ARBA" id="ARBA00005189"/>
    </source>
</evidence>
<evidence type="ECO:0000256" key="2">
    <source>
        <dbReference type="ARBA" id="ARBA00004443"/>
    </source>
</evidence>
<evidence type="ECO:0000256" key="9">
    <source>
        <dbReference type="ARBA" id="ARBA00022679"/>
    </source>
</evidence>
<name>A0A250XCM7_9CHLO</name>
<dbReference type="EMBL" id="BEGY01000057">
    <property type="protein sequence ID" value="GAX80838.1"/>
    <property type="molecule type" value="Genomic_DNA"/>
</dbReference>
<accession>A0A250XCM7</accession>
<dbReference type="PANTHER" id="PTHR13619:SF0">
    <property type="entry name" value="PHOSPHATIDATE CYTIDYLYLTRANSFERASE, MITOCHONDRIAL"/>
    <property type="match status" value="1"/>
</dbReference>
<keyword evidence="16" id="KW-0594">Phospholipid biosynthesis</keyword>
<evidence type="ECO:0000256" key="8">
    <source>
        <dbReference type="ARBA" id="ARBA00022516"/>
    </source>
</evidence>
<evidence type="ECO:0000256" key="1">
    <source>
        <dbReference type="ARBA" id="ARBA00001946"/>
    </source>
</evidence>
<gene>
    <name evidence="19" type="ORF">CEUSTIGMA_g8273.t1</name>
</gene>
<dbReference type="UniPathway" id="UPA00557">
    <property type="reaction ID" value="UER00614"/>
</dbReference>
<evidence type="ECO:0000256" key="16">
    <source>
        <dbReference type="ARBA" id="ARBA00023209"/>
    </source>
</evidence>
<comment type="pathway">
    <text evidence="3">Phospholipid metabolism; CDP-diacylglycerol biosynthesis; CDP-diacylglycerol from sn-glycerol 3-phosphate: step 3/3.</text>
</comment>
<dbReference type="PIRSF" id="PIRSF028840">
    <property type="entry name" value="Mmp37"/>
    <property type="match status" value="1"/>
</dbReference>
<evidence type="ECO:0000256" key="6">
    <source>
        <dbReference type="ARBA" id="ARBA00012487"/>
    </source>
</evidence>
<sequence length="378" mass="42116">MAKHVAPLLRRFPDMTFAFAYGSGVMHQPGLYSSHTLQAHARSSTLEMPMTDLIFVVEDARSWHRKNISVNPDHYSWLFRSKYGHHMVCDLAESVGVGVHFNALVQVNDQVIKYGVIEVQHLIQDLEDWRSLYIGGRMQKPVMTLLENSKVQKALARNLKSALTAALLLLPEKFSIESLLKSICSLSYNGDIRVGLAEDPMKIGRIVEGSREGLEAMYLPMLLGKDCCVLKDEALGTNNDISSHKLVQGHAQDDKEETSLPFPGVVVQASEGFLQQDMSQQARLELLRQLPVCILHGMSRRLGFDVPENHLIMDETREHVLIMATASGRHTELLSASIKAIVRSSSMVQAISGAMASDGGKAIRYMISKLRKAGWLQR</sequence>
<keyword evidence="17" id="KW-1208">Phospholipid metabolism</keyword>
<keyword evidence="10" id="KW-0548">Nucleotidyltransferase</keyword>
<evidence type="ECO:0000256" key="13">
    <source>
        <dbReference type="ARBA" id="ARBA00023098"/>
    </source>
</evidence>
<evidence type="ECO:0000256" key="15">
    <source>
        <dbReference type="ARBA" id="ARBA00023136"/>
    </source>
</evidence>
<comment type="subcellular location">
    <subcellularLocation>
        <location evidence="2">Mitochondrion inner membrane</location>
        <topology evidence="2">Peripheral membrane protein</topology>
        <orientation evidence="2">Matrix side</orientation>
    </subcellularLocation>
</comment>
<keyword evidence="14" id="KW-0496">Mitochondrion</keyword>
<dbReference type="GO" id="GO:0004605">
    <property type="term" value="F:phosphatidate cytidylyltransferase activity"/>
    <property type="evidence" value="ECO:0007669"/>
    <property type="project" value="UniProtKB-EC"/>
</dbReference>
<evidence type="ECO:0000256" key="14">
    <source>
        <dbReference type="ARBA" id="ARBA00023128"/>
    </source>
</evidence>
<keyword evidence="15" id="KW-0472">Membrane</keyword>
<evidence type="ECO:0000256" key="17">
    <source>
        <dbReference type="ARBA" id="ARBA00023264"/>
    </source>
</evidence>
<dbReference type="OrthoDB" id="341477at2759"/>
<proteinExistence type="inferred from homology"/>
<evidence type="ECO:0000256" key="12">
    <source>
        <dbReference type="ARBA" id="ARBA00022842"/>
    </source>
</evidence>
<evidence type="ECO:0000256" key="10">
    <source>
        <dbReference type="ARBA" id="ARBA00022695"/>
    </source>
</evidence>
<keyword evidence="20" id="KW-1185">Reference proteome</keyword>
<comment type="caution">
    <text evidence="19">The sequence shown here is derived from an EMBL/GenBank/DDBJ whole genome shotgun (WGS) entry which is preliminary data.</text>
</comment>
<reference evidence="19 20" key="1">
    <citation type="submission" date="2017-08" db="EMBL/GenBank/DDBJ databases">
        <title>Acidophilic green algal genome provides insights into adaptation to an acidic environment.</title>
        <authorList>
            <person name="Hirooka S."/>
            <person name="Hirose Y."/>
            <person name="Kanesaki Y."/>
            <person name="Higuchi S."/>
            <person name="Fujiwara T."/>
            <person name="Onuma R."/>
            <person name="Era A."/>
            <person name="Ohbayashi R."/>
            <person name="Uzuka A."/>
            <person name="Nozaki H."/>
            <person name="Yoshikawa H."/>
            <person name="Miyagishima S.Y."/>
        </authorList>
    </citation>
    <scope>NUCLEOTIDE SEQUENCE [LARGE SCALE GENOMIC DNA]</scope>
    <source>
        <strain evidence="19 20">NIES-2499</strain>
    </source>
</reference>
<evidence type="ECO:0000313" key="20">
    <source>
        <dbReference type="Proteomes" id="UP000232323"/>
    </source>
</evidence>
<dbReference type="AlphaFoldDB" id="A0A250XCM7"/>
<keyword evidence="13" id="KW-0443">Lipid metabolism</keyword>
<dbReference type="Pfam" id="PF09139">
    <property type="entry name" value="Tam41_Mmp37"/>
    <property type="match status" value="1"/>
</dbReference>
<dbReference type="Proteomes" id="UP000232323">
    <property type="component" value="Unassembled WGS sequence"/>
</dbReference>
<keyword evidence="9" id="KW-0808">Transferase</keyword>
<keyword evidence="8" id="KW-0444">Lipid biosynthesis</keyword>
<comment type="similarity">
    <text evidence="5">Belongs to the TAM41 family.</text>
</comment>
<evidence type="ECO:0000256" key="7">
    <source>
        <dbReference type="ARBA" id="ARBA00018337"/>
    </source>
</evidence>
<dbReference type="GO" id="GO:0016024">
    <property type="term" value="P:CDP-diacylglycerol biosynthetic process"/>
    <property type="evidence" value="ECO:0007669"/>
    <property type="project" value="UniProtKB-UniPathway"/>
</dbReference>
<dbReference type="PANTHER" id="PTHR13619">
    <property type="entry name" value="PHOSPHATIDATE CYTIDYLYLTRANSFERASE, MITOCHONDRIAL"/>
    <property type="match status" value="1"/>
</dbReference>
<protein>
    <recommendedName>
        <fullName evidence="7">Phosphatidate cytidylyltransferase, mitochondrial</fullName>
        <ecNumber evidence="6">2.7.7.41</ecNumber>
    </recommendedName>
    <alternativeName>
        <fullName evidence="18">CDP-diacylglycerol synthase</fullName>
    </alternativeName>
</protein>
<evidence type="ECO:0000256" key="11">
    <source>
        <dbReference type="ARBA" id="ARBA00022792"/>
    </source>
</evidence>
<keyword evidence="11" id="KW-0999">Mitochondrion inner membrane</keyword>
<comment type="pathway">
    <text evidence="4">Lipid metabolism.</text>
</comment>
<dbReference type="STRING" id="1157962.A0A250XCM7"/>
<dbReference type="GO" id="GO:0005743">
    <property type="term" value="C:mitochondrial inner membrane"/>
    <property type="evidence" value="ECO:0007669"/>
    <property type="project" value="UniProtKB-SubCell"/>
</dbReference>
<evidence type="ECO:0000256" key="3">
    <source>
        <dbReference type="ARBA" id="ARBA00005119"/>
    </source>
</evidence>
<dbReference type="EC" id="2.7.7.41" evidence="6"/>
<organism evidence="19 20">
    <name type="scientific">Chlamydomonas eustigma</name>
    <dbReference type="NCBI Taxonomy" id="1157962"/>
    <lineage>
        <taxon>Eukaryota</taxon>
        <taxon>Viridiplantae</taxon>
        <taxon>Chlorophyta</taxon>
        <taxon>core chlorophytes</taxon>
        <taxon>Chlorophyceae</taxon>
        <taxon>CS clade</taxon>
        <taxon>Chlamydomonadales</taxon>
        <taxon>Chlamydomonadaceae</taxon>
        <taxon>Chlamydomonas</taxon>
    </lineage>
</organism>
<keyword evidence="12" id="KW-0460">Magnesium</keyword>